<reference evidence="2 3" key="1">
    <citation type="journal article" date="2014" name="Antonie Van Leeuwenhoek">
        <title>Hyphomonas beringensis sp. nov. and Hyphomonas chukchiensis sp. nov., isolated from surface seawater of the Bering Sea and Chukchi Sea.</title>
        <authorList>
            <person name="Li C."/>
            <person name="Lai Q."/>
            <person name="Li G."/>
            <person name="Dong C."/>
            <person name="Wang J."/>
            <person name="Liao Y."/>
            <person name="Shao Z."/>
        </authorList>
    </citation>
    <scope>NUCLEOTIDE SEQUENCE [LARGE SCALE GENOMIC DNA]</scope>
    <source>
        <strain evidence="2 3">VP2</strain>
    </source>
</reference>
<dbReference type="PANTHER" id="PTHR34846">
    <property type="entry name" value="4-CARBOXYMUCONOLACTONE DECARBOXYLASE FAMILY PROTEIN (AFU_ORTHOLOGUE AFUA_6G11590)"/>
    <property type="match status" value="1"/>
</dbReference>
<sequence>MTNIPYPETEGLDPRVQNMINVSPKINIIKVMAHAPGNMESVLRLSDSVLNRGTLDPVTRQVALIRMCTVVGSKYERILLESVSRGVGLTEELILSARQGSSCETLSEHHRMAARMGEELAAGPRPSPETFEYFRQRLPLRELVELVQAIGFYLMQTRLIETFDISPEDPPVDLSSRPDPNNEALKAWREGRG</sequence>
<gene>
    <name evidence="2" type="ORF">HJA_06092</name>
</gene>
<name>A0A059FGP3_9PROT</name>
<comment type="caution">
    <text evidence="2">The sequence shown here is derived from an EMBL/GenBank/DDBJ whole genome shotgun (WGS) entry which is preliminary data.</text>
</comment>
<protein>
    <submittedName>
        <fullName evidence="2">Carboxymuconolactone decarboxylase</fullName>
    </submittedName>
</protein>
<dbReference type="Proteomes" id="UP000024816">
    <property type="component" value="Unassembled WGS sequence"/>
</dbReference>
<evidence type="ECO:0000256" key="1">
    <source>
        <dbReference type="SAM" id="MobiDB-lite"/>
    </source>
</evidence>
<dbReference type="SUPFAM" id="SSF69118">
    <property type="entry name" value="AhpD-like"/>
    <property type="match status" value="1"/>
</dbReference>
<organism evidence="2 3">
    <name type="scientific">Hyphomonas jannaschiana VP2</name>
    <dbReference type="NCBI Taxonomy" id="1280952"/>
    <lineage>
        <taxon>Bacteria</taxon>
        <taxon>Pseudomonadati</taxon>
        <taxon>Pseudomonadota</taxon>
        <taxon>Alphaproteobacteria</taxon>
        <taxon>Hyphomonadales</taxon>
        <taxon>Hyphomonadaceae</taxon>
        <taxon>Hyphomonas</taxon>
    </lineage>
</organism>
<evidence type="ECO:0000313" key="3">
    <source>
        <dbReference type="Proteomes" id="UP000024816"/>
    </source>
</evidence>
<accession>A0A059FGP3</accession>
<dbReference type="EMBL" id="ARYJ01000003">
    <property type="protein sequence ID" value="KCZ89799.1"/>
    <property type="molecule type" value="Genomic_DNA"/>
</dbReference>
<feature type="region of interest" description="Disordered" evidence="1">
    <location>
        <begin position="169"/>
        <end position="193"/>
    </location>
</feature>
<dbReference type="InterPro" id="IPR029032">
    <property type="entry name" value="AhpD-like"/>
</dbReference>
<dbReference type="STRING" id="1280952.HJA_06092"/>
<proteinExistence type="predicted"/>
<dbReference type="eggNOG" id="COG2128">
    <property type="taxonomic scope" value="Bacteria"/>
</dbReference>
<dbReference type="Gene3D" id="1.20.1290.10">
    <property type="entry name" value="AhpD-like"/>
    <property type="match status" value="1"/>
</dbReference>
<dbReference type="AlphaFoldDB" id="A0A059FGP3"/>
<dbReference type="PANTHER" id="PTHR34846:SF11">
    <property type="entry name" value="4-CARBOXYMUCONOLACTONE DECARBOXYLASE FAMILY PROTEIN (AFU_ORTHOLOGUE AFUA_6G11590)"/>
    <property type="match status" value="1"/>
</dbReference>
<dbReference type="PATRIC" id="fig|1280952.3.peg.1209"/>
<evidence type="ECO:0000313" key="2">
    <source>
        <dbReference type="EMBL" id="KCZ89799.1"/>
    </source>
</evidence>
<keyword evidence="3" id="KW-1185">Reference proteome</keyword>